<organism evidence="3 4">
    <name type="scientific">Geoalkalibacter ferrihydriticus DSM 17813</name>
    <dbReference type="NCBI Taxonomy" id="1121915"/>
    <lineage>
        <taxon>Bacteria</taxon>
        <taxon>Pseudomonadati</taxon>
        <taxon>Thermodesulfobacteriota</taxon>
        <taxon>Desulfuromonadia</taxon>
        <taxon>Desulfuromonadales</taxon>
        <taxon>Geoalkalibacteraceae</taxon>
        <taxon>Geoalkalibacter</taxon>
    </lineage>
</organism>
<keyword evidence="1" id="KW-1133">Transmembrane helix</keyword>
<keyword evidence="1" id="KW-0812">Transmembrane</keyword>
<feature type="transmembrane region" description="Helical" evidence="1">
    <location>
        <begin position="30"/>
        <end position="51"/>
    </location>
</feature>
<dbReference type="EMBL" id="JWJD01000001">
    <property type="protein sequence ID" value="KIH77207.1"/>
    <property type="molecule type" value="Genomic_DNA"/>
</dbReference>
<comment type="caution">
    <text evidence="3">The sequence shown here is derived from an EMBL/GenBank/DDBJ whole genome shotgun (WGS) entry which is preliminary data.</text>
</comment>
<gene>
    <name evidence="3" type="ORF">GFER_00050</name>
</gene>
<dbReference type="Proteomes" id="UP000035068">
    <property type="component" value="Unassembled WGS sequence"/>
</dbReference>
<accession>A0A0C2HWP3</accession>
<dbReference type="RefSeq" id="WP_040094950.1">
    <property type="nucleotide sequence ID" value="NZ_JWJD01000001.1"/>
</dbReference>
<protein>
    <recommendedName>
        <fullName evidence="2">Concentrative nucleoside transporter N-terminal domain-containing protein</fullName>
    </recommendedName>
</protein>
<evidence type="ECO:0000259" key="2">
    <source>
        <dbReference type="Pfam" id="PF01773"/>
    </source>
</evidence>
<reference evidence="3 4" key="1">
    <citation type="submission" date="2014-12" db="EMBL/GenBank/DDBJ databases">
        <title>Genomes of Geoalkalibacter ferrihydriticus and Geoalkalibacter subterraneus, two haloalkaliphilic metal-reducing members of the Geobacteraceae.</title>
        <authorList>
            <person name="Badalamenti J.P."/>
            <person name="Torres C.I."/>
            <person name="Krajmalnik-Brown R."/>
            <person name="Bond D.R."/>
        </authorList>
    </citation>
    <scope>NUCLEOTIDE SEQUENCE [LARGE SCALE GENOMIC DNA]</scope>
    <source>
        <strain evidence="3 4">DSM 17813</strain>
    </source>
</reference>
<sequence>MLIQPILGLGIFILLSWLISEQRRRFPVKLVIVGLALQLLLAILLFHVQLFQSLFLMLNKLVLALENATARFCRISWAIF</sequence>
<dbReference type="AlphaFoldDB" id="A0A0C2HWP3"/>
<evidence type="ECO:0000256" key="1">
    <source>
        <dbReference type="SAM" id="Phobius"/>
    </source>
</evidence>
<evidence type="ECO:0000313" key="3">
    <source>
        <dbReference type="EMBL" id="KIH77207.1"/>
    </source>
</evidence>
<name>A0A0C2HWP3_9BACT</name>
<feature type="domain" description="Concentrative nucleoside transporter N-terminal" evidence="2">
    <location>
        <begin position="7"/>
        <end position="70"/>
    </location>
</feature>
<keyword evidence="4" id="KW-1185">Reference proteome</keyword>
<dbReference type="Pfam" id="PF01773">
    <property type="entry name" value="Nucleos_tra2_N"/>
    <property type="match status" value="1"/>
</dbReference>
<proteinExistence type="predicted"/>
<evidence type="ECO:0000313" key="4">
    <source>
        <dbReference type="Proteomes" id="UP000035068"/>
    </source>
</evidence>
<keyword evidence="1" id="KW-0472">Membrane</keyword>
<dbReference type="InterPro" id="IPR002668">
    <property type="entry name" value="CNT_N_dom"/>
</dbReference>